<dbReference type="EMBL" id="HBGI01003192">
    <property type="protein sequence ID" value="CAD9240329.1"/>
    <property type="molecule type" value="Transcribed_RNA"/>
</dbReference>
<organism evidence="1">
    <name type="scientific">Erythrolobus australicus</name>
    <dbReference type="NCBI Taxonomy" id="1077150"/>
    <lineage>
        <taxon>Eukaryota</taxon>
        <taxon>Rhodophyta</taxon>
        <taxon>Bangiophyceae</taxon>
        <taxon>Porphyridiales</taxon>
        <taxon>Porphyridiaceae</taxon>
        <taxon>Erythrolobus</taxon>
    </lineage>
</organism>
<evidence type="ECO:0000313" key="1">
    <source>
        <dbReference type="EMBL" id="CAD9240329.1"/>
    </source>
</evidence>
<proteinExistence type="predicted"/>
<accession>A0A7S1TLN1</accession>
<reference evidence="1" key="1">
    <citation type="submission" date="2021-01" db="EMBL/GenBank/DDBJ databases">
        <authorList>
            <person name="Corre E."/>
            <person name="Pelletier E."/>
            <person name="Niang G."/>
            <person name="Scheremetjew M."/>
            <person name="Finn R."/>
            <person name="Kale V."/>
            <person name="Holt S."/>
            <person name="Cochrane G."/>
            <person name="Meng A."/>
            <person name="Brown T."/>
            <person name="Cohen L."/>
        </authorList>
    </citation>
    <scope>NUCLEOTIDE SEQUENCE</scope>
    <source>
        <strain evidence="1">CCMP3124</strain>
    </source>
</reference>
<gene>
    <name evidence="1" type="ORF">EAUS1353_LOCUS2067</name>
</gene>
<dbReference type="AlphaFoldDB" id="A0A7S1TLN1"/>
<protein>
    <submittedName>
        <fullName evidence="1">Uncharacterized protein</fullName>
    </submittedName>
</protein>
<name>A0A7S1TLN1_9RHOD</name>
<sequence length="822" mass="91410">MIKSWFGGVSMPDATATLSARPHAAATDQVSVAVIRRDLLKYQLGRLPLESLLLDLCELREVLPSDAEKSLLSMLSKEKELAHLLDMLMHGKREPDAPRTVSSCERLAYRVPWVISVLIKDGDVAYRNGIALHAPLLRKYSEFFCAKRADESNEVVVSLVTRTLISLFKEHPEKVCATLCPMLTDAQRASIETCDEAFAAALTNHIHVYFVYRLLPKMVRERSRTSRKLYAFEPPLKRGIVHLFHCGVLEQLHAQFRRALIKLYGTVIVDEKEASKEAVAQEALIVDRQGNLRSELYDNEATTREVNRMENAVKALREIQIRILLTSLPAPSEQSSLPLQVAYRTALPALNIFANPAPFVAMLDLGLRTSRWCVAGAPMPLVDVLLCLTRLYRLFEDDADVDHLIADASLYKHDRAPLETALAERAGALADLLKQSNGESGRECATLGLLRCTVAEALEVLMRKGGPELSRALVDVRLPWILMDLLFEYPRHSLLHGIVTRSLEKALEQSAQSLQACAIARCYLMPEKKLAQLLLDELRNLHDPAQGLAAALAPLRQLVGESALPQPRLLRESFGGTIAPAYGYIRRVALALGAAMEDEAVRNALGDVVDSELMAAVRSSVELLSQDRSGANTDTKLTRVKTALRRQKKLEMISTPLEDDGDHLYYMKMIAEQQKQKDNPRFTLFEFLGLGAHESSALEKTQKPKLDPVSDLAGAAPLSEAEKTFDGYARLVDKGNESRDKQSDEARLERHDQKLSLSEIADRLLRSAEIKSENLSEQQRRSRVGLPTSISFDADNNIIGLLPHFAVGASRGKHSRNPSKDT</sequence>